<accession>A0A167V628</accession>
<evidence type="ECO:0000313" key="20">
    <source>
        <dbReference type="EMBL" id="KZN90045.1"/>
    </source>
</evidence>
<evidence type="ECO:0000256" key="10">
    <source>
        <dbReference type="ARBA" id="ARBA00023004"/>
    </source>
</evidence>
<evidence type="ECO:0000256" key="15">
    <source>
        <dbReference type="PROSITE-ProRule" id="PRU01356"/>
    </source>
</evidence>
<feature type="disulfide bond" evidence="15">
    <location>
        <begin position="48"/>
        <end position="81"/>
    </location>
</feature>
<dbReference type="EMBL" id="CM002798">
    <property type="protein sequence ID" value="KZN90045.1"/>
    <property type="molecule type" value="Genomic_DNA"/>
</dbReference>
<feature type="region of interest" description="Disordered" evidence="16">
    <location>
        <begin position="94"/>
        <end position="139"/>
    </location>
</feature>
<keyword evidence="10 15" id="KW-0408">Iron</keyword>
<dbReference type="GO" id="GO:0098552">
    <property type="term" value="C:side of membrane"/>
    <property type="evidence" value="ECO:0007669"/>
    <property type="project" value="UniProtKB-KW"/>
</dbReference>
<evidence type="ECO:0000256" key="2">
    <source>
        <dbReference type="ARBA" id="ARBA00004613"/>
    </source>
</evidence>
<keyword evidence="8 15" id="KW-0479">Metal-binding</keyword>
<evidence type="ECO:0000256" key="4">
    <source>
        <dbReference type="ARBA" id="ARBA00022475"/>
    </source>
</evidence>
<name>A0A167V628_PENCH</name>
<evidence type="ECO:0000256" key="12">
    <source>
        <dbReference type="ARBA" id="ARBA00023157"/>
    </source>
</evidence>
<keyword evidence="13" id="KW-0325">Glycoprotein</keyword>
<dbReference type="InterPro" id="IPR051735">
    <property type="entry name" value="CFEM_domain"/>
</dbReference>
<evidence type="ECO:0000256" key="13">
    <source>
        <dbReference type="ARBA" id="ARBA00023180"/>
    </source>
</evidence>
<dbReference type="GO" id="GO:0005886">
    <property type="term" value="C:plasma membrane"/>
    <property type="evidence" value="ECO:0007669"/>
    <property type="project" value="UniProtKB-SubCell"/>
</dbReference>
<sequence>MKFTITFALAALLSTAAAQGLGDLPDCSKTCATGSIPDNCGIDFKCICEAKSFLDDVACCIADKCSKADQETTIKVAKSICARGGVTDLPTEVVCSSKSGSSSGTSTSDSSSSTETGNKSSTETSGATTVTGTNASASASSSASSASAAATSTGVAALTHKDSSLVAAAGAAAAFAILV</sequence>
<evidence type="ECO:0000256" key="7">
    <source>
        <dbReference type="ARBA" id="ARBA00022622"/>
    </source>
</evidence>
<comment type="subcellular location">
    <subcellularLocation>
        <location evidence="1">Cell membrane</location>
        <topology evidence="1">Lipid-anchor</topology>
        <topology evidence="1">GPI-anchor</topology>
    </subcellularLocation>
    <subcellularLocation>
        <location evidence="2">Secreted</location>
    </subcellularLocation>
</comment>
<dbReference type="PANTHER" id="PTHR37928">
    <property type="entry name" value="CFEM DOMAIN PROTEIN (AFU_ORTHOLOGUE AFUA_6G14090)"/>
    <property type="match status" value="1"/>
</dbReference>
<reference evidence="19" key="2">
    <citation type="submission" date="2022-12" db="EMBL/GenBank/DDBJ databases">
        <authorList>
            <person name="Petersen C."/>
        </authorList>
    </citation>
    <scope>NUCLEOTIDE SEQUENCE</scope>
    <source>
        <strain evidence="19">IBT 3361</strain>
    </source>
</reference>
<keyword evidence="11" id="KW-0472">Membrane</keyword>
<evidence type="ECO:0000313" key="19">
    <source>
        <dbReference type="EMBL" id="KAJ5254860.1"/>
    </source>
</evidence>
<evidence type="ECO:0000256" key="16">
    <source>
        <dbReference type="SAM" id="MobiDB-lite"/>
    </source>
</evidence>
<feature type="chain" id="PRO_5007893320" evidence="17">
    <location>
        <begin position="19"/>
        <end position="179"/>
    </location>
</feature>
<evidence type="ECO:0000313" key="21">
    <source>
        <dbReference type="Proteomes" id="UP001220256"/>
    </source>
</evidence>
<dbReference type="PROSITE" id="PS52012">
    <property type="entry name" value="CFEM"/>
    <property type="match status" value="1"/>
</dbReference>
<dbReference type="SMART" id="SM00747">
    <property type="entry name" value="CFEM"/>
    <property type="match status" value="1"/>
</dbReference>
<keyword evidence="4" id="KW-1003">Cell membrane</keyword>
<comment type="caution">
    <text evidence="15">Lacks conserved residue(s) required for the propagation of feature annotation.</text>
</comment>
<comment type="similarity">
    <text evidence="3">Belongs to the RBT5 family.</text>
</comment>
<dbReference type="GO" id="GO:0005576">
    <property type="term" value="C:extracellular region"/>
    <property type="evidence" value="ECO:0007669"/>
    <property type="project" value="UniProtKB-SubCell"/>
</dbReference>
<keyword evidence="9 17" id="KW-0732">Signal</keyword>
<evidence type="ECO:0000256" key="14">
    <source>
        <dbReference type="ARBA" id="ARBA00023288"/>
    </source>
</evidence>
<gene>
    <name evidence="20" type="ORF">EN45_001550</name>
    <name evidence="19" type="ORF">N7505_010011</name>
</gene>
<dbReference type="InterPro" id="IPR008427">
    <property type="entry name" value="Extracellular_membr_CFEM_dom"/>
</dbReference>
<evidence type="ECO:0000256" key="1">
    <source>
        <dbReference type="ARBA" id="ARBA00004609"/>
    </source>
</evidence>
<feature type="binding site" description="axial binding residue" evidence="15">
    <location>
        <position position="43"/>
    </location>
    <ligand>
        <name>heme</name>
        <dbReference type="ChEBI" id="CHEBI:30413"/>
    </ligand>
    <ligandPart>
        <name>Fe</name>
        <dbReference type="ChEBI" id="CHEBI:18248"/>
    </ligandPart>
</feature>
<keyword evidence="14" id="KW-0449">Lipoprotein</keyword>
<keyword evidence="21" id="KW-1185">Reference proteome</keyword>
<keyword evidence="6 15" id="KW-0349">Heme</keyword>
<dbReference type="PANTHER" id="PTHR37928:SF2">
    <property type="entry name" value="GPI ANCHORED CFEM DOMAIN PROTEIN (AFU_ORTHOLOGUE AFUA_6G10580)"/>
    <property type="match status" value="1"/>
</dbReference>
<dbReference type="GO" id="GO:0046872">
    <property type="term" value="F:metal ion binding"/>
    <property type="evidence" value="ECO:0007669"/>
    <property type="project" value="UniProtKB-UniRule"/>
</dbReference>
<proteinExistence type="inferred from homology"/>
<evidence type="ECO:0000259" key="18">
    <source>
        <dbReference type="PROSITE" id="PS52012"/>
    </source>
</evidence>
<dbReference type="AlphaFoldDB" id="A0A167V628"/>
<organism evidence="20">
    <name type="scientific">Penicillium chrysogenum</name>
    <name type="common">Penicillium notatum</name>
    <dbReference type="NCBI Taxonomy" id="5076"/>
    <lineage>
        <taxon>Eukaryota</taxon>
        <taxon>Fungi</taxon>
        <taxon>Dikarya</taxon>
        <taxon>Ascomycota</taxon>
        <taxon>Pezizomycotina</taxon>
        <taxon>Eurotiomycetes</taxon>
        <taxon>Eurotiomycetidae</taxon>
        <taxon>Eurotiales</taxon>
        <taxon>Aspergillaceae</taxon>
        <taxon>Penicillium</taxon>
        <taxon>Penicillium chrysogenum species complex</taxon>
    </lineage>
</organism>
<dbReference type="PhylomeDB" id="A0A167V628"/>
<dbReference type="EMBL" id="JAPVEB010000010">
    <property type="protein sequence ID" value="KAJ5254860.1"/>
    <property type="molecule type" value="Genomic_DNA"/>
</dbReference>
<evidence type="ECO:0000256" key="6">
    <source>
        <dbReference type="ARBA" id="ARBA00022617"/>
    </source>
</evidence>
<dbReference type="Pfam" id="PF05730">
    <property type="entry name" value="CFEM"/>
    <property type="match status" value="1"/>
</dbReference>
<evidence type="ECO:0000256" key="9">
    <source>
        <dbReference type="ARBA" id="ARBA00022729"/>
    </source>
</evidence>
<reference evidence="19 21" key="3">
    <citation type="journal article" date="2023" name="IMA Fungus">
        <title>Comparative genomic study of the Penicillium genus elucidates a diverse pangenome and 15 lateral gene transfer events.</title>
        <authorList>
            <person name="Petersen C."/>
            <person name="Sorensen T."/>
            <person name="Nielsen M.R."/>
            <person name="Sondergaard T.E."/>
            <person name="Sorensen J.L."/>
            <person name="Fitzpatrick D.A."/>
            <person name="Frisvad J.C."/>
            <person name="Nielsen K.L."/>
        </authorList>
    </citation>
    <scope>NUCLEOTIDE SEQUENCE [LARGE SCALE GENOMIC DNA]</scope>
    <source>
        <strain evidence="19 21">IBT 3361</strain>
    </source>
</reference>
<dbReference type="Proteomes" id="UP000076449">
    <property type="component" value="Chromosome I"/>
</dbReference>
<dbReference type="Proteomes" id="UP001220256">
    <property type="component" value="Unassembled WGS sequence"/>
</dbReference>
<keyword evidence="5" id="KW-0964">Secreted</keyword>
<protein>
    <submittedName>
        <fullName evidence="20">GPI anchored CFEM domain protein C</fullName>
    </submittedName>
</protein>
<keyword evidence="12 15" id="KW-1015">Disulfide bond</keyword>
<reference evidence="20" key="1">
    <citation type="journal article" date="2014" name="Genome Announc.">
        <title>Complete sequencing and chromosome-scale genome assembly of the industrial progenitor strain P2niaD18 from the penicillin producer Penicillium chrysogenum.</title>
        <authorList>
            <person name="Specht T."/>
            <person name="Dahlmann T.A."/>
            <person name="Zadra I."/>
            <person name="Kurnsteiner H."/>
            <person name="Kuck U."/>
        </authorList>
    </citation>
    <scope>NUCLEOTIDE SEQUENCE [LARGE SCALE GENOMIC DNA]</scope>
    <source>
        <strain evidence="20">P2niaD18</strain>
    </source>
</reference>
<evidence type="ECO:0000256" key="8">
    <source>
        <dbReference type="ARBA" id="ARBA00022723"/>
    </source>
</evidence>
<feature type="compositionally biased region" description="Low complexity" evidence="16">
    <location>
        <begin position="96"/>
        <end position="139"/>
    </location>
</feature>
<evidence type="ECO:0000256" key="11">
    <source>
        <dbReference type="ARBA" id="ARBA00023136"/>
    </source>
</evidence>
<evidence type="ECO:0000256" key="5">
    <source>
        <dbReference type="ARBA" id="ARBA00022525"/>
    </source>
</evidence>
<evidence type="ECO:0000256" key="3">
    <source>
        <dbReference type="ARBA" id="ARBA00010031"/>
    </source>
</evidence>
<evidence type="ECO:0000256" key="17">
    <source>
        <dbReference type="SAM" id="SignalP"/>
    </source>
</evidence>
<feature type="domain" description="CFEM" evidence="18">
    <location>
        <begin position="1"/>
        <end position="109"/>
    </location>
</feature>
<feature type="signal peptide" evidence="17">
    <location>
        <begin position="1"/>
        <end position="18"/>
    </location>
</feature>
<keyword evidence="7" id="KW-0336">GPI-anchor</keyword>